<dbReference type="SUPFAM" id="SSF48371">
    <property type="entry name" value="ARM repeat"/>
    <property type="match status" value="2"/>
</dbReference>
<protein>
    <recommendedName>
        <fullName evidence="2">Tubulin-specific chaperone D</fullName>
    </recommendedName>
</protein>
<dbReference type="InterPro" id="IPR016024">
    <property type="entry name" value="ARM-type_fold"/>
</dbReference>
<evidence type="ECO:0000259" key="5">
    <source>
        <dbReference type="Pfam" id="PF25767"/>
    </source>
</evidence>
<sequence length="1181" mass="133160">METEENVEIAQKGSIRDEFLEAAEVKDLTDSLSAIYKDQIAVELAIEKFTRIVDEYQEQPHLMDPYMEEMLVRILNIARRRDHDPALSHLAFKFMYLLTKARGLKTVVRLLPHEVVDLEPVLNYIYQQDATDYETWETRYMLFLWMSIICMIPFDMARLDSNAQTATGEVREPTMLRILNIGKRYLSVCDKSRDAAAWMVAKFLTRQDVKNEQLPDFMDWSIKTMTEVDLETMPGMTALSGVMMAMAQLFKHGKREDLVEYAPILLTTMIDLNLFEVKNTQIRKFAIKLTQRLGLTFLKSRVAAWRYKRGSRSLAENLKANGMGDTVPKVKEEDLDEDYDVPEQVEDVIEKLLVGLRDTDTVVRWSAAKGVGRITNRLPQELADQVVESVLELFSSVERDEAWHGGCLALAELGRRGLLVPERLPEVVPVVLKALLYDEKRGACSVGSHVRDAACYVCWSFARAYDPEVIKGHVNNIATSLVIATIFDREVNCRKAASAAFQENVGRQGTFPHGIDIVTTADYFAVSSKVNTYLNISLYIAQFEEYTQAMIDHLTTIKIAHWDFVIRELTSQALHKLTVKDPEYMKSQVVTRLIPLCTGIDLNTRHGATLAVAEIVHALSLLAQSEDRTIADYLDGECISALKKITSTMEIGKMFKGMTGEVLKPAACELIQKLSLSKLPCPEQDTVDHWQSVLDDSIIETLRTVTDIHDKAVLALRALCNQYYQLENGQPIPAKQDEILNRYMTAAKSGQEFTRMGATMALGVLPKFFILGKVDQVIETLLGAATKTATSEKFAEARRDAFTAMSSICTTVGISRSESKEGISPSQLKEIFTALFEGMKDYTMDSRGDVGAWVREACMVSFTEIMQLVLQLDQSLLDQGSYIFLIQNLVQQAAEKIDRTRGVAGGILLKLLHQESPVVPYIPHREELIKIFPKSDIELLNWSAPSDCFPKITQLLTLPQYQYHVLLGLTVSVGGLTESLVKHSGTSLLSFLRNHNSPDELQTVTDIVLKIFRDFQKIDRVSLPMMKMADLLLSSGSFDNLLTSKESSFPTSLLKTLKAEINKSADAQKLLISIDLFCSLIQFEGNIRRKCLSQLFLFLCHRYPKIRKTAANKLYEALLVYDDIFPEENSETVQELLTETNWQDSISAVRPIRNQLCDLVGIPKPIVKTKQSKAEEGDDQT</sequence>
<dbReference type="GO" id="GO:0034333">
    <property type="term" value="P:adherens junction assembly"/>
    <property type="evidence" value="ECO:0007669"/>
    <property type="project" value="TreeGrafter"/>
</dbReference>
<dbReference type="OrthoDB" id="10253476at2759"/>
<keyword evidence="7" id="KW-1185">Reference proteome</keyword>
<dbReference type="STRING" id="307972.A0A2G8L3X7"/>
<feature type="domain" description="Tubulin-folding cofactor D C-terminal" evidence="4">
    <location>
        <begin position="885"/>
        <end position="1069"/>
    </location>
</feature>
<dbReference type="GO" id="GO:0000226">
    <property type="term" value="P:microtubule cytoskeleton organization"/>
    <property type="evidence" value="ECO:0007669"/>
    <property type="project" value="TreeGrafter"/>
</dbReference>
<comment type="caution">
    <text evidence="6">The sequence shown here is derived from an EMBL/GenBank/DDBJ whole genome shotgun (WGS) entry which is preliminary data.</text>
</comment>
<dbReference type="Gene3D" id="1.25.10.10">
    <property type="entry name" value="Leucine-rich Repeat Variant"/>
    <property type="match status" value="2"/>
</dbReference>
<accession>A0A2G8L3X7</accession>
<dbReference type="InterPro" id="IPR022577">
    <property type="entry name" value="TBCD_C"/>
</dbReference>
<dbReference type="Pfam" id="PF25767">
    <property type="entry name" value="ARM_TBCD_2nd"/>
    <property type="match status" value="1"/>
</dbReference>
<dbReference type="GO" id="GO:0005096">
    <property type="term" value="F:GTPase activator activity"/>
    <property type="evidence" value="ECO:0007669"/>
    <property type="project" value="InterPro"/>
</dbReference>
<dbReference type="Proteomes" id="UP000230750">
    <property type="component" value="Unassembled WGS sequence"/>
</dbReference>
<evidence type="ECO:0000313" key="7">
    <source>
        <dbReference type="Proteomes" id="UP000230750"/>
    </source>
</evidence>
<evidence type="ECO:0000256" key="2">
    <source>
        <dbReference type="ARBA" id="ARBA00015003"/>
    </source>
</evidence>
<dbReference type="PANTHER" id="PTHR12658">
    <property type="entry name" value="BETA-TUBULIN COFACTOR D"/>
    <property type="match status" value="1"/>
</dbReference>
<dbReference type="GO" id="GO:0007023">
    <property type="term" value="P:post-chaperonin tubulin folding pathway"/>
    <property type="evidence" value="ECO:0007669"/>
    <property type="project" value="InterPro"/>
</dbReference>
<dbReference type="InterPro" id="IPR033162">
    <property type="entry name" value="TBCD"/>
</dbReference>
<dbReference type="AlphaFoldDB" id="A0A2G8L3X7"/>
<dbReference type="GO" id="GO:0007021">
    <property type="term" value="P:tubulin complex assembly"/>
    <property type="evidence" value="ECO:0007669"/>
    <property type="project" value="InterPro"/>
</dbReference>
<feature type="domain" description="Tubulin-folding cofactor D ARM repeats" evidence="5">
    <location>
        <begin position="282"/>
        <end position="515"/>
    </location>
</feature>
<dbReference type="PANTHER" id="PTHR12658:SF0">
    <property type="entry name" value="TUBULIN-SPECIFIC CHAPERONE D"/>
    <property type="match status" value="1"/>
</dbReference>
<name>A0A2G8L3X7_STIJA</name>
<dbReference type="InterPro" id="IPR058033">
    <property type="entry name" value="ARM_TBCD_2nd"/>
</dbReference>
<organism evidence="6 7">
    <name type="scientific">Stichopus japonicus</name>
    <name type="common">Sea cucumber</name>
    <dbReference type="NCBI Taxonomy" id="307972"/>
    <lineage>
        <taxon>Eukaryota</taxon>
        <taxon>Metazoa</taxon>
        <taxon>Echinodermata</taxon>
        <taxon>Eleutherozoa</taxon>
        <taxon>Echinozoa</taxon>
        <taxon>Holothuroidea</taxon>
        <taxon>Aspidochirotacea</taxon>
        <taxon>Aspidochirotida</taxon>
        <taxon>Stichopodidae</taxon>
        <taxon>Apostichopus</taxon>
    </lineage>
</organism>
<dbReference type="InterPro" id="IPR011989">
    <property type="entry name" value="ARM-like"/>
</dbReference>
<dbReference type="Pfam" id="PF12612">
    <property type="entry name" value="TFCD_C"/>
    <property type="match status" value="1"/>
</dbReference>
<comment type="similarity">
    <text evidence="1">Belongs to the TBCD family.</text>
</comment>
<keyword evidence="3" id="KW-0143">Chaperone</keyword>
<evidence type="ECO:0000259" key="4">
    <source>
        <dbReference type="Pfam" id="PF12612"/>
    </source>
</evidence>
<evidence type="ECO:0000313" key="6">
    <source>
        <dbReference type="EMBL" id="PIK54938.1"/>
    </source>
</evidence>
<dbReference type="Pfam" id="PF23579">
    <property type="entry name" value="ARM_TBCD"/>
    <property type="match status" value="1"/>
</dbReference>
<dbReference type="GO" id="GO:0048487">
    <property type="term" value="F:beta-tubulin binding"/>
    <property type="evidence" value="ECO:0007669"/>
    <property type="project" value="InterPro"/>
</dbReference>
<proteinExistence type="inferred from homology"/>
<reference evidence="6 7" key="1">
    <citation type="journal article" date="2017" name="PLoS Biol.">
        <title>The sea cucumber genome provides insights into morphological evolution and visceral regeneration.</title>
        <authorList>
            <person name="Zhang X."/>
            <person name="Sun L."/>
            <person name="Yuan J."/>
            <person name="Sun Y."/>
            <person name="Gao Y."/>
            <person name="Zhang L."/>
            <person name="Li S."/>
            <person name="Dai H."/>
            <person name="Hamel J.F."/>
            <person name="Liu C."/>
            <person name="Yu Y."/>
            <person name="Liu S."/>
            <person name="Lin W."/>
            <person name="Guo K."/>
            <person name="Jin S."/>
            <person name="Xu P."/>
            <person name="Storey K.B."/>
            <person name="Huan P."/>
            <person name="Zhang T."/>
            <person name="Zhou Y."/>
            <person name="Zhang J."/>
            <person name="Lin C."/>
            <person name="Li X."/>
            <person name="Xing L."/>
            <person name="Huo D."/>
            <person name="Sun M."/>
            <person name="Wang L."/>
            <person name="Mercier A."/>
            <person name="Li F."/>
            <person name="Yang H."/>
            <person name="Xiang J."/>
        </authorList>
    </citation>
    <scope>NUCLEOTIDE SEQUENCE [LARGE SCALE GENOMIC DNA]</scope>
    <source>
        <strain evidence="6">Shaxun</strain>
        <tissue evidence="6">Muscle</tissue>
    </source>
</reference>
<dbReference type="GO" id="GO:0016328">
    <property type="term" value="C:lateral plasma membrane"/>
    <property type="evidence" value="ECO:0007669"/>
    <property type="project" value="TreeGrafter"/>
</dbReference>
<evidence type="ECO:0000256" key="3">
    <source>
        <dbReference type="ARBA" id="ARBA00023186"/>
    </source>
</evidence>
<gene>
    <name evidence="6" type="ORF">BSL78_08147</name>
</gene>
<dbReference type="GO" id="GO:0070830">
    <property type="term" value="P:bicellular tight junction assembly"/>
    <property type="evidence" value="ECO:0007669"/>
    <property type="project" value="TreeGrafter"/>
</dbReference>
<dbReference type="EMBL" id="MRZV01000229">
    <property type="protein sequence ID" value="PIK54938.1"/>
    <property type="molecule type" value="Genomic_DNA"/>
</dbReference>
<evidence type="ECO:0000256" key="1">
    <source>
        <dbReference type="ARBA" id="ARBA00006853"/>
    </source>
</evidence>